<feature type="region of interest" description="Disordered" evidence="2">
    <location>
        <begin position="1"/>
        <end position="57"/>
    </location>
</feature>
<dbReference type="InterPro" id="IPR002104">
    <property type="entry name" value="Integrase_catalytic"/>
</dbReference>
<dbReference type="PANTHER" id="PTHR30349">
    <property type="entry name" value="PHAGE INTEGRASE-RELATED"/>
    <property type="match status" value="1"/>
</dbReference>
<evidence type="ECO:0000313" key="5">
    <source>
        <dbReference type="Proteomes" id="UP000619244"/>
    </source>
</evidence>
<feature type="region of interest" description="Disordered" evidence="2">
    <location>
        <begin position="803"/>
        <end position="824"/>
    </location>
</feature>
<feature type="domain" description="Tyr recombinase" evidence="3">
    <location>
        <begin position="471"/>
        <end position="688"/>
    </location>
</feature>
<evidence type="ECO:0000256" key="2">
    <source>
        <dbReference type="SAM" id="MobiDB-lite"/>
    </source>
</evidence>
<evidence type="ECO:0000313" key="4">
    <source>
        <dbReference type="EMBL" id="GGY12948.1"/>
    </source>
</evidence>
<gene>
    <name evidence="4" type="ORF">GCM10010358_76650</name>
</gene>
<keyword evidence="1" id="KW-0233">DNA recombination</keyword>
<dbReference type="SUPFAM" id="SSF56349">
    <property type="entry name" value="DNA breaking-rejoining enzymes"/>
    <property type="match status" value="1"/>
</dbReference>
<reference evidence="4" key="1">
    <citation type="journal article" date="2014" name="Int. J. Syst. Evol. Microbiol.">
        <title>Complete genome sequence of Corynebacterium casei LMG S-19264T (=DSM 44701T), isolated from a smear-ripened cheese.</title>
        <authorList>
            <consortium name="US DOE Joint Genome Institute (JGI-PGF)"/>
            <person name="Walter F."/>
            <person name="Albersmeier A."/>
            <person name="Kalinowski J."/>
            <person name="Ruckert C."/>
        </authorList>
    </citation>
    <scope>NUCLEOTIDE SEQUENCE</scope>
    <source>
        <strain evidence="4">JCM 4790</strain>
    </source>
</reference>
<dbReference type="InterPro" id="IPR050090">
    <property type="entry name" value="Tyrosine_recombinase_XerCD"/>
</dbReference>
<dbReference type="GO" id="GO:0006310">
    <property type="term" value="P:DNA recombination"/>
    <property type="evidence" value="ECO:0007669"/>
    <property type="project" value="UniProtKB-KW"/>
</dbReference>
<dbReference type="Proteomes" id="UP000619244">
    <property type="component" value="Unassembled WGS sequence"/>
</dbReference>
<feature type="compositionally biased region" description="Basic and acidic residues" evidence="2">
    <location>
        <begin position="23"/>
        <end position="33"/>
    </location>
</feature>
<reference evidence="4" key="2">
    <citation type="submission" date="2020-09" db="EMBL/GenBank/DDBJ databases">
        <authorList>
            <person name="Sun Q."/>
            <person name="Ohkuma M."/>
        </authorList>
    </citation>
    <scope>NUCLEOTIDE SEQUENCE</scope>
    <source>
        <strain evidence="4">JCM 4790</strain>
    </source>
</reference>
<dbReference type="EMBL" id="BMVU01000087">
    <property type="protein sequence ID" value="GGY12948.1"/>
    <property type="molecule type" value="Genomic_DNA"/>
</dbReference>
<organism evidence="4 5">
    <name type="scientific">Streptomyces minutiscleroticus</name>
    <dbReference type="NCBI Taxonomy" id="68238"/>
    <lineage>
        <taxon>Bacteria</taxon>
        <taxon>Bacillati</taxon>
        <taxon>Actinomycetota</taxon>
        <taxon>Actinomycetes</taxon>
        <taxon>Kitasatosporales</taxon>
        <taxon>Streptomycetaceae</taxon>
        <taxon>Streptomyces</taxon>
    </lineage>
</organism>
<dbReference type="AlphaFoldDB" id="A0A918U9E1"/>
<dbReference type="InterPro" id="IPR013762">
    <property type="entry name" value="Integrase-like_cat_sf"/>
</dbReference>
<proteinExistence type="predicted"/>
<evidence type="ECO:0000259" key="3">
    <source>
        <dbReference type="PROSITE" id="PS51898"/>
    </source>
</evidence>
<dbReference type="Gene3D" id="1.10.443.10">
    <property type="entry name" value="Intergrase catalytic core"/>
    <property type="match status" value="1"/>
</dbReference>
<dbReference type="GO" id="GO:0003677">
    <property type="term" value="F:DNA binding"/>
    <property type="evidence" value="ECO:0007669"/>
    <property type="project" value="InterPro"/>
</dbReference>
<dbReference type="Pfam" id="PF00589">
    <property type="entry name" value="Phage_integrase"/>
    <property type="match status" value="1"/>
</dbReference>
<dbReference type="InterPro" id="IPR011010">
    <property type="entry name" value="DNA_brk_join_enz"/>
</dbReference>
<evidence type="ECO:0000256" key="1">
    <source>
        <dbReference type="ARBA" id="ARBA00023172"/>
    </source>
</evidence>
<comment type="caution">
    <text evidence="4">The sequence shown here is derived from an EMBL/GenBank/DDBJ whole genome shotgun (WGS) entry which is preliminary data.</text>
</comment>
<dbReference type="GO" id="GO:0015074">
    <property type="term" value="P:DNA integration"/>
    <property type="evidence" value="ECO:0007669"/>
    <property type="project" value="InterPro"/>
</dbReference>
<feature type="compositionally biased region" description="Pro residues" evidence="2">
    <location>
        <begin position="41"/>
        <end position="53"/>
    </location>
</feature>
<dbReference type="PROSITE" id="PS51898">
    <property type="entry name" value="TYR_RECOMBINASE"/>
    <property type="match status" value="1"/>
</dbReference>
<name>A0A918U9E1_9ACTN</name>
<sequence>MPGSQAGNSARVKGPTTGRVRRHSLETYERDFSFKPTAVEPAPPPRPIHPPRPLGELSTAPIKDVAELAGTVLGIGSGVSKWTTEMQRLLEHLEEFPGATWQARWEAAGLNERGRRAEHIYKGRGKAIKSTMNTFAGHAFAMRLIQPSLLAFRSYRFSHYLRWFRTIAKDPVLEEFCERTLSLKVSRQSIQRAQFDVIVPLTVFGIDFADLTPEALLHYATESRKYGVVSGEAGGDGCFAATQAWPILSDMVHFPASTPRTLRAAVVKGQRPVAELVDKHKIRNQDVRDLLIHYISRRSVEVDYSTLTSLVTNLVRLFWRVIEEFNPDQADLRLSPEAVTHWKESLLVRPDGKPRLHIEGPFLAVRALYLDLHTWAVAEPERWAQWVAPCPIRDEDLRWFHVRRRRVQERMANRTRERQPLLPILSQHVTDQWQRQRTLLESARAVGLGEHFTVDGTGWQRVSAKIDAERRDPTTAPIRAVNRATGKLVQLTHTENQAFWQWAIVETLRLAGLRAEELTELTHLSVRNYQRPSGEVVALLVITPSKSDRERVIPMSAELFHVIAQIIRRHISAHGTVPICVRYDLHEKVWSEPLPYLFQNVHAGGLRAMSTTTMWRMIRRAAEGLIETDPRFAEVKFAPHDFRRLFATELVNSGLPIHIGAALLGHLNIQTTRGYVAVFDEDVVRHYQQFLDRRRAQRPESEYRKPSETEWSEFNEHFDKRRVELGSCGRPYGTPCQHEHACIRCPMLSINPKMLPRLDELEEDLLARRERAVAEDWRGEIDGLDLTLTFLRSKREQARRFERTGPVSLGLPAVPHQNPQLTEG</sequence>
<dbReference type="PANTHER" id="PTHR30349:SF64">
    <property type="entry name" value="PROPHAGE INTEGRASE INTD-RELATED"/>
    <property type="match status" value="1"/>
</dbReference>
<accession>A0A918U9E1</accession>
<dbReference type="CDD" id="cd00397">
    <property type="entry name" value="DNA_BRE_C"/>
    <property type="match status" value="1"/>
</dbReference>
<protein>
    <submittedName>
        <fullName evidence="4">Integrase</fullName>
    </submittedName>
</protein>
<keyword evidence="5" id="KW-1185">Reference proteome</keyword>